<evidence type="ECO:0000313" key="1">
    <source>
        <dbReference type="EMBL" id="KNE86805.1"/>
    </source>
</evidence>
<sequence length="122" mass="13831">MEWQKDKQLGPSREYHINKDDLDLASDLVEILQPFYEITLQLSTPGAARIADVVVFIDQITSHLSTTISDKKAEYPPALRNACRAGLQLTNKYYTLTDCLPIYRVAKVLHPHLKMSISNSTK</sequence>
<dbReference type="Proteomes" id="UP000054564">
    <property type="component" value="Unassembled WGS sequence"/>
</dbReference>
<name>A0A0L0UIN2_9BASI</name>
<dbReference type="GO" id="GO:0006357">
    <property type="term" value="P:regulation of transcription by RNA polymerase II"/>
    <property type="evidence" value="ECO:0007669"/>
    <property type="project" value="TreeGrafter"/>
</dbReference>
<accession>A0A0L0UIN2</accession>
<protein>
    <submittedName>
        <fullName evidence="1">Uncharacterized protein</fullName>
    </submittedName>
</protein>
<proteinExistence type="predicted"/>
<evidence type="ECO:0000313" key="2">
    <source>
        <dbReference type="Proteomes" id="UP000054564"/>
    </source>
</evidence>
<keyword evidence="2" id="KW-1185">Reference proteome</keyword>
<organism evidence="1 2">
    <name type="scientific">Puccinia striiformis f. sp. tritici PST-78</name>
    <dbReference type="NCBI Taxonomy" id="1165861"/>
    <lineage>
        <taxon>Eukaryota</taxon>
        <taxon>Fungi</taxon>
        <taxon>Dikarya</taxon>
        <taxon>Basidiomycota</taxon>
        <taxon>Pucciniomycotina</taxon>
        <taxon>Pucciniomycetes</taxon>
        <taxon>Pucciniales</taxon>
        <taxon>Pucciniaceae</taxon>
        <taxon>Puccinia</taxon>
    </lineage>
</organism>
<dbReference type="PANTHER" id="PTHR46169:SF15">
    <property type="entry name" value="INNER CENTROMERE PROTEIN A-LIKE ISOFORM X1-RELATED"/>
    <property type="match status" value="1"/>
</dbReference>
<dbReference type="EMBL" id="AJIL01008013">
    <property type="protein sequence ID" value="KNE86805.1"/>
    <property type="molecule type" value="Genomic_DNA"/>
</dbReference>
<dbReference type="InterPro" id="IPR012337">
    <property type="entry name" value="RNaseH-like_sf"/>
</dbReference>
<dbReference type="AlphaFoldDB" id="A0A0L0UIN2"/>
<dbReference type="PANTHER" id="PTHR46169">
    <property type="entry name" value="DNA REPLICATION-RELATED ELEMENT FACTOR, ISOFORM A"/>
    <property type="match status" value="1"/>
</dbReference>
<gene>
    <name evidence="1" type="ORF">PSTG_19828</name>
</gene>
<comment type="caution">
    <text evidence="1">The sequence shown here is derived from an EMBL/GenBank/DDBJ whole genome shotgun (WGS) entry which is preliminary data.</text>
</comment>
<dbReference type="InterPro" id="IPR052717">
    <property type="entry name" value="Vacuolar_transposase_reg"/>
</dbReference>
<dbReference type="SUPFAM" id="SSF53098">
    <property type="entry name" value="Ribonuclease H-like"/>
    <property type="match status" value="1"/>
</dbReference>
<reference evidence="2" key="1">
    <citation type="submission" date="2014-03" db="EMBL/GenBank/DDBJ databases">
        <title>The Genome Sequence of Puccinia striiformis f. sp. tritici PST-78.</title>
        <authorList>
            <consortium name="The Broad Institute Genome Sequencing Platform"/>
            <person name="Cuomo C."/>
            <person name="Hulbert S."/>
            <person name="Chen X."/>
            <person name="Walker B."/>
            <person name="Young S.K."/>
            <person name="Zeng Q."/>
            <person name="Gargeya S."/>
            <person name="Fitzgerald M."/>
            <person name="Haas B."/>
            <person name="Abouelleil A."/>
            <person name="Alvarado L."/>
            <person name="Arachchi H.M."/>
            <person name="Berlin A.M."/>
            <person name="Chapman S.B."/>
            <person name="Goldberg J."/>
            <person name="Griggs A."/>
            <person name="Gujja S."/>
            <person name="Hansen M."/>
            <person name="Howarth C."/>
            <person name="Imamovic A."/>
            <person name="Larimer J."/>
            <person name="McCowan C."/>
            <person name="Montmayeur A."/>
            <person name="Murphy C."/>
            <person name="Neiman D."/>
            <person name="Pearson M."/>
            <person name="Priest M."/>
            <person name="Roberts A."/>
            <person name="Saif S."/>
            <person name="Shea T."/>
            <person name="Sisk P."/>
            <person name="Sykes S."/>
            <person name="Wortman J."/>
            <person name="Nusbaum C."/>
            <person name="Birren B."/>
        </authorList>
    </citation>
    <scope>NUCLEOTIDE SEQUENCE [LARGE SCALE GENOMIC DNA]</scope>
    <source>
        <strain evidence="2">race PST-78</strain>
    </source>
</reference>
<dbReference type="GO" id="GO:0005634">
    <property type="term" value="C:nucleus"/>
    <property type="evidence" value="ECO:0007669"/>
    <property type="project" value="TreeGrafter"/>
</dbReference>
<dbReference type="STRING" id="1165861.A0A0L0UIN2"/>